<dbReference type="Pfam" id="PF12838">
    <property type="entry name" value="Fer4_7"/>
    <property type="match status" value="1"/>
</dbReference>
<comment type="function">
    <text evidence="10">Part of a membrane-bound complex that couples electron transfer with translocation of ions across the membrane.</text>
</comment>
<evidence type="ECO:0000256" key="1">
    <source>
        <dbReference type="ARBA" id="ARBA00022448"/>
    </source>
</evidence>
<dbReference type="EMBL" id="CAADEY010000013">
    <property type="protein sequence ID" value="VFJ45942.1"/>
    <property type="molecule type" value="Genomic_DNA"/>
</dbReference>
<keyword evidence="5 10" id="KW-1278">Translocase</keyword>
<feature type="domain" description="4Fe-4S ferredoxin-type" evidence="12">
    <location>
        <begin position="165"/>
        <end position="194"/>
    </location>
</feature>
<sequence>MTPYLGIGLAALFMGGLGVTLAVVLAAASRKLYVYEDPRIDEVEEMLPHANCGACTKPGCRPFAEALVKGELDPGLCTPNSSDMTAAIASFLGVEVSRREKRVARLACAGGAHVAYFRAEYTGLKSCRAAALVSGGGKGCTWGCLGLGDCEVACEFDAIHMNKYGLPVVNEDKCVACDDCVEVCPKDLFEIHPVSHKLWVACKSLSDGDEAEQDCEVACTACARCVVDAPEGLIEIKNNLAIVDYTKNELASRVAIERCPTGAIVWLDDRKAVKGAGAKKIVRMEPLPRG</sequence>
<feature type="binding site" evidence="10">
    <location>
        <position position="55"/>
    </location>
    <ligand>
        <name>[4Fe-4S] cluster</name>
        <dbReference type="ChEBI" id="CHEBI:49883"/>
        <label>1</label>
    </ligand>
</feature>
<feature type="binding site" evidence="10">
    <location>
        <position position="60"/>
    </location>
    <ligand>
        <name>[4Fe-4S] cluster</name>
        <dbReference type="ChEBI" id="CHEBI:49883"/>
        <label>1</label>
    </ligand>
</feature>
<keyword evidence="6 10" id="KW-0249">Electron transport</keyword>
<dbReference type="InterPro" id="IPR007202">
    <property type="entry name" value="4Fe-4S_dom"/>
</dbReference>
<dbReference type="InterPro" id="IPR017900">
    <property type="entry name" value="4Fe4S_Fe_S_CS"/>
</dbReference>
<keyword evidence="3 10" id="KW-0479">Metal-binding</keyword>
<organism evidence="14">
    <name type="scientific">Candidatus Kentrum sp. DK</name>
    <dbReference type="NCBI Taxonomy" id="2126562"/>
    <lineage>
        <taxon>Bacteria</taxon>
        <taxon>Pseudomonadati</taxon>
        <taxon>Pseudomonadota</taxon>
        <taxon>Gammaproteobacteria</taxon>
        <taxon>Candidatus Kentrum</taxon>
    </lineage>
</organism>
<dbReference type="Pfam" id="PF04060">
    <property type="entry name" value="FeS"/>
    <property type="match status" value="1"/>
</dbReference>
<dbReference type="GO" id="GO:0009055">
    <property type="term" value="F:electron transfer activity"/>
    <property type="evidence" value="ECO:0007669"/>
    <property type="project" value="InterPro"/>
</dbReference>
<dbReference type="GO" id="GO:0005886">
    <property type="term" value="C:plasma membrane"/>
    <property type="evidence" value="ECO:0007669"/>
    <property type="project" value="UniProtKB-SubCell"/>
</dbReference>
<dbReference type="GO" id="GO:0046872">
    <property type="term" value="F:metal ion binding"/>
    <property type="evidence" value="ECO:0007669"/>
    <property type="project" value="UniProtKB-KW"/>
</dbReference>
<feature type="binding site" evidence="10">
    <location>
        <position position="174"/>
    </location>
    <ligand>
        <name>[4Fe-4S] cluster</name>
        <dbReference type="ChEBI" id="CHEBI:49883"/>
        <label>3</label>
    </ligand>
</feature>
<feature type="binding site" evidence="10">
    <location>
        <position position="77"/>
    </location>
    <ligand>
        <name>[4Fe-4S] cluster</name>
        <dbReference type="ChEBI" id="CHEBI:49883"/>
        <label>1</label>
    </ligand>
</feature>
<protein>
    <recommendedName>
        <fullName evidence="10">Ion-translocating oxidoreductase complex subunit B</fullName>
        <ecNumber evidence="10">7.-.-.-</ecNumber>
    </recommendedName>
    <alternativeName>
        <fullName evidence="10">Rnf electron transport complex subunit B</fullName>
    </alternativeName>
</protein>
<feature type="binding site" evidence="10">
    <location>
        <position position="177"/>
    </location>
    <ligand>
        <name>[4Fe-4S] cluster</name>
        <dbReference type="ChEBI" id="CHEBI:49883"/>
        <label>3</label>
    </ligand>
</feature>
<evidence type="ECO:0000256" key="8">
    <source>
        <dbReference type="ARBA" id="ARBA00023014"/>
    </source>
</evidence>
<feature type="binding site" evidence="10">
    <location>
        <position position="150"/>
    </location>
    <ligand>
        <name>[4Fe-4S] cluster</name>
        <dbReference type="ChEBI" id="CHEBI:49883"/>
        <label>2</label>
    </ligand>
</feature>
<evidence type="ECO:0000256" key="7">
    <source>
        <dbReference type="ARBA" id="ARBA00023004"/>
    </source>
</evidence>
<evidence type="ECO:0000259" key="12">
    <source>
        <dbReference type="PROSITE" id="PS51379"/>
    </source>
</evidence>
<dbReference type="Gene3D" id="3.30.70.20">
    <property type="match status" value="1"/>
</dbReference>
<feature type="binding site" evidence="10">
    <location>
        <position position="140"/>
    </location>
    <ligand>
        <name>[4Fe-4S] cluster</name>
        <dbReference type="ChEBI" id="CHEBI:49883"/>
        <label>2</label>
    </ligand>
</feature>
<keyword evidence="7 10" id="KW-0408">Iron</keyword>
<evidence type="ECO:0000256" key="4">
    <source>
        <dbReference type="ARBA" id="ARBA00022737"/>
    </source>
</evidence>
<name>A0A450S2S4_9GAMM</name>
<dbReference type="EMBL" id="CAADEX010000017">
    <property type="protein sequence ID" value="VFJ47551.1"/>
    <property type="molecule type" value="Genomic_DNA"/>
</dbReference>
<feature type="binding site" evidence="10">
    <location>
        <position position="144"/>
    </location>
    <ligand>
        <name>[4Fe-4S] cluster</name>
        <dbReference type="ChEBI" id="CHEBI:49883"/>
        <label>2</label>
    </ligand>
</feature>
<dbReference type="PROSITE" id="PS51656">
    <property type="entry name" value="4FE4S"/>
    <property type="match status" value="1"/>
</dbReference>
<keyword evidence="4 10" id="KW-0677">Repeat</keyword>
<evidence type="ECO:0000256" key="10">
    <source>
        <dbReference type="HAMAP-Rule" id="MF_00463"/>
    </source>
</evidence>
<dbReference type="InterPro" id="IPR050395">
    <property type="entry name" value="4Fe4S_Ferredoxin_RnfB"/>
</dbReference>
<accession>A0A450S2S4</accession>
<evidence type="ECO:0000256" key="6">
    <source>
        <dbReference type="ARBA" id="ARBA00022982"/>
    </source>
</evidence>
<feature type="region of interest" description="Hydrophobic" evidence="10">
    <location>
        <begin position="1"/>
        <end position="29"/>
    </location>
</feature>
<feature type="binding site" evidence="10">
    <location>
        <position position="154"/>
    </location>
    <ligand>
        <name>[4Fe-4S] cluster</name>
        <dbReference type="ChEBI" id="CHEBI:49883"/>
        <label>3</label>
    </ligand>
</feature>
<evidence type="ECO:0000256" key="9">
    <source>
        <dbReference type="ARBA" id="ARBA00023136"/>
    </source>
</evidence>
<evidence type="ECO:0000256" key="11">
    <source>
        <dbReference type="SAM" id="Phobius"/>
    </source>
</evidence>
<dbReference type="EC" id="7.-.-.-" evidence="10"/>
<comment type="subunit">
    <text evidence="10">The complex is composed of six subunits: RnfA, RnfB, RnfC, RnfD, RnfE and RnfG.</text>
</comment>
<keyword evidence="8 10" id="KW-0411">Iron-sulfur</keyword>
<keyword evidence="9 10" id="KW-0472">Membrane</keyword>
<keyword evidence="10" id="KW-0997">Cell inner membrane</keyword>
<keyword evidence="2 10" id="KW-0004">4Fe-4S</keyword>
<dbReference type="Gene3D" id="3.20.20.20">
    <property type="entry name" value="Dihydropteroate synthase-like"/>
    <property type="match status" value="1"/>
</dbReference>
<dbReference type="HAMAP" id="MF_00463">
    <property type="entry name" value="RsxB_RnfB"/>
    <property type="match status" value="1"/>
</dbReference>
<dbReference type="SUPFAM" id="SSF54862">
    <property type="entry name" value="4Fe-4S ferredoxins"/>
    <property type="match status" value="1"/>
</dbReference>
<feature type="binding site" evidence="10">
    <location>
        <position position="184"/>
    </location>
    <ligand>
        <name>[4Fe-4S] cluster</name>
        <dbReference type="ChEBI" id="CHEBI:49883"/>
        <label>2</label>
    </ligand>
</feature>
<comment type="subcellular location">
    <subcellularLocation>
        <location evidence="10">Cell inner membrane</location>
    </subcellularLocation>
</comment>
<evidence type="ECO:0000313" key="14">
    <source>
        <dbReference type="EMBL" id="VFJ45942.1"/>
    </source>
</evidence>
<comment type="caution">
    <text evidence="10">Lacks conserved residue(s) required for the propagation of feature annotation.</text>
</comment>
<dbReference type="InterPro" id="IPR011005">
    <property type="entry name" value="Dihydropteroate_synth-like_sf"/>
</dbReference>
<evidence type="ECO:0000259" key="13">
    <source>
        <dbReference type="PROSITE" id="PS51656"/>
    </source>
</evidence>
<dbReference type="PANTHER" id="PTHR43560:SF1">
    <property type="entry name" value="ION-TRANSLOCATING OXIDOREDUCTASE COMPLEX SUBUNIT B"/>
    <property type="match status" value="1"/>
</dbReference>
<dbReference type="PROSITE" id="PS51379">
    <property type="entry name" value="4FE4S_FER_2"/>
    <property type="match status" value="2"/>
</dbReference>
<dbReference type="AlphaFoldDB" id="A0A450S2S4"/>
<dbReference type="PANTHER" id="PTHR43560">
    <property type="entry name" value="ION-TRANSLOCATING OXIDOREDUCTASE COMPLEX SUBUNIT B"/>
    <property type="match status" value="1"/>
</dbReference>
<keyword evidence="10" id="KW-1003">Cell membrane</keyword>
<feature type="domain" description="4Fe-4S ferredoxin-type" evidence="12">
    <location>
        <begin position="209"/>
        <end position="239"/>
    </location>
</feature>
<proteinExistence type="inferred from homology"/>
<evidence type="ECO:0000313" key="15">
    <source>
        <dbReference type="EMBL" id="VFJ47551.1"/>
    </source>
</evidence>
<keyword evidence="11" id="KW-0812">Transmembrane</keyword>
<dbReference type="InterPro" id="IPR010207">
    <property type="entry name" value="Elect_transpt_cplx_RnfB/RsxB"/>
</dbReference>
<feature type="binding site" evidence="10">
    <location>
        <position position="180"/>
    </location>
    <ligand>
        <name>[4Fe-4S] cluster</name>
        <dbReference type="ChEBI" id="CHEBI:49883"/>
        <label>3</label>
    </ligand>
</feature>
<comment type="similarity">
    <text evidence="10">Belongs to the 4Fe4S bacterial-type ferredoxin family. RnfB subfamily.</text>
</comment>
<keyword evidence="1 10" id="KW-0813">Transport</keyword>
<keyword evidence="11" id="KW-1133">Transmembrane helix</keyword>
<evidence type="ECO:0000256" key="3">
    <source>
        <dbReference type="ARBA" id="ARBA00022723"/>
    </source>
</evidence>
<dbReference type="PROSITE" id="PS00198">
    <property type="entry name" value="4FE4S_FER_1"/>
    <property type="match status" value="1"/>
</dbReference>
<dbReference type="GO" id="GO:0022900">
    <property type="term" value="P:electron transport chain"/>
    <property type="evidence" value="ECO:0007669"/>
    <property type="project" value="UniProtKB-UniRule"/>
</dbReference>
<gene>
    <name evidence="10" type="primary">rnfB</name>
    <name evidence="15" type="ORF">BECKDK2373B_GA0170837_101724</name>
    <name evidence="14" type="ORF">BECKDK2373C_GA0170839_101333</name>
</gene>
<feature type="domain" description="4Fe-4S" evidence="13">
    <location>
        <begin position="35"/>
        <end position="94"/>
    </location>
</feature>
<dbReference type="GO" id="GO:0051539">
    <property type="term" value="F:4 iron, 4 sulfur cluster binding"/>
    <property type="evidence" value="ECO:0007669"/>
    <property type="project" value="UniProtKB-UniRule"/>
</dbReference>
<comment type="cofactor">
    <cofactor evidence="10">
        <name>[4Fe-4S] cluster</name>
        <dbReference type="ChEBI" id="CHEBI:49883"/>
    </cofactor>
    <text evidence="10">Binds 3 [4Fe-4S] clusters.</text>
</comment>
<evidence type="ECO:0000256" key="5">
    <source>
        <dbReference type="ARBA" id="ARBA00022967"/>
    </source>
</evidence>
<feature type="transmembrane region" description="Helical" evidence="11">
    <location>
        <begin position="6"/>
        <end position="28"/>
    </location>
</feature>
<evidence type="ECO:0000256" key="2">
    <source>
        <dbReference type="ARBA" id="ARBA00022485"/>
    </source>
</evidence>
<feature type="binding site" evidence="10">
    <location>
        <position position="52"/>
    </location>
    <ligand>
        <name>[4Fe-4S] cluster</name>
        <dbReference type="ChEBI" id="CHEBI:49883"/>
        <label>1</label>
    </ligand>
</feature>
<reference evidence="14" key="1">
    <citation type="submission" date="2019-02" db="EMBL/GenBank/DDBJ databases">
        <authorList>
            <person name="Gruber-Vodicka R. H."/>
            <person name="Seah K. B. B."/>
        </authorList>
    </citation>
    <scope>NUCLEOTIDE SEQUENCE</scope>
    <source>
        <strain evidence="14">BECK_DK161</strain>
        <strain evidence="15">BECK_DK47</strain>
    </source>
</reference>
<dbReference type="InterPro" id="IPR017896">
    <property type="entry name" value="4Fe4S_Fe-S-bd"/>
</dbReference>